<evidence type="ECO:0000256" key="1">
    <source>
        <dbReference type="ARBA" id="ARBA00004116"/>
    </source>
</evidence>
<dbReference type="Gene3D" id="1.10.8.10">
    <property type="entry name" value="DNA helicase RuvA subunit, C-terminal domain"/>
    <property type="match status" value="2"/>
</dbReference>
<dbReference type="InterPro" id="IPR000270">
    <property type="entry name" value="PB1_dom"/>
</dbReference>
<reference evidence="16" key="1">
    <citation type="submission" date="2015-03" db="EMBL/GenBank/DDBJ databases">
        <title>A transcriptome of Araucaria cunninghamii, an australian fine timber species.</title>
        <authorList>
            <person name="Jing Yi C.J.Y."/>
            <person name="Yin San L.Y.S."/>
            <person name="Abdul Karim S.S."/>
            <person name="Wan Azmi N.N."/>
            <person name="Hercus R.R."/>
            <person name="Croft L.L."/>
        </authorList>
    </citation>
    <scope>NUCLEOTIDE SEQUENCE</scope>
    <source>
        <strain evidence="16">MI0301</strain>
        <tissue evidence="16">Leaf</tissue>
    </source>
</reference>
<evidence type="ECO:0000256" key="10">
    <source>
        <dbReference type="ARBA" id="ARBA00023329"/>
    </source>
</evidence>
<dbReference type="GO" id="GO:0005776">
    <property type="term" value="C:autophagosome"/>
    <property type="evidence" value="ECO:0007669"/>
    <property type="project" value="UniProtKB-SubCell"/>
</dbReference>
<dbReference type="InterPro" id="IPR056893">
    <property type="entry name" value="UBA_Nbr1_C"/>
</dbReference>
<dbReference type="EMBL" id="GCKF01038818">
    <property type="protein sequence ID" value="JAG96029.1"/>
    <property type="molecule type" value="Transcribed_RNA"/>
</dbReference>
<dbReference type="Pfam" id="PF00564">
    <property type="entry name" value="PB1"/>
    <property type="match status" value="1"/>
</dbReference>
<evidence type="ECO:0000313" key="16">
    <source>
        <dbReference type="EMBL" id="JAG96029.1"/>
    </source>
</evidence>
<feature type="compositionally biased region" description="Low complexity" evidence="12">
    <location>
        <begin position="99"/>
        <end position="113"/>
    </location>
</feature>
<evidence type="ECO:0000256" key="5">
    <source>
        <dbReference type="ARBA" id="ARBA00022723"/>
    </source>
</evidence>
<evidence type="ECO:0000256" key="8">
    <source>
        <dbReference type="ARBA" id="ARBA00022927"/>
    </source>
</evidence>
<comment type="subcellular location">
    <subcellularLocation>
        <location evidence="2">Cytoplasmic vesicle</location>
        <location evidence="2">Autophagosome</location>
    </subcellularLocation>
    <subcellularLocation>
        <location evidence="1">Vacuole</location>
    </subcellularLocation>
</comment>
<evidence type="ECO:0008006" key="17">
    <source>
        <dbReference type="Google" id="ProtNLM"/>
    </source>
</evidence>
<sequence length="752" mass="82899">MALVVKVKYEGTLRRFSAFIKEDGSLDLSLDGLRSKISELFHFSPNAQFVITYVDEDNDIVTMVDDSDLLDAFGQGLNPLRVQVSLTNQNNRVTERRSPSIPSTPRSIPSTPRNAEHVQAFDISNICSDETLKLLPEPAQKALIKFVTDCPVLSSSSAVSDFVQGITKLVSTHLGPLMKNQGAIGERDATQQTNNVPTATNDAGVQGFGNMQSGSNDRAGPSAPPVDDPFLKRNRCFEENMHRTFHRGVQCDGCGMNPIIGPRFKSTVKEDYDLCQGCYSENGNEEEYTRIDRALYRPPRFPRDRLFHGRVPFHKMPSPPPFSRCPYIYSAPCPAKPANKVFGKLDCRFVQDVTIFDGTQLAPATPFTKIWRLRNNGTVPWPQQTQLVRVGGDDLGAGNAVSLEIQEQGYPVDQEIDAAVDLVAPIQPGRYVSYWRLMAPSGQKFGQRVWVLIQVETQKEELPHLMDLLTLKDAADQNNPSQEKNEENKTGGAVFTQATYQEEQIMDDKMNFVSQVGTLDESGRDSMVDISKREAPFFLVEAVDASTQVHGEDVPTEVQGSSSMNTESMSSTLGANRFLFGKQVPVNDVQGSSRMNAEYVASALGPNAFSSGKPVPVNDVSADVTVSASAPSLLGSEVSLSLGRSAGDVAGIEQKRLDELEDMGFKHKRLNVEALRKNNYDIQKTLDDLCAAAEWDPILEELQEMGFNDTEMNRKLLAKNEGSVKRVVLDLLSTEKDASAMQSHLSKKAKQS</sequence>
<evidence type="ECO:0000256" key="6">
    <source>
        <dbReference type="ARBA" id="ARBA00022771"/>
    </source>
</evidence>
<dbReference type="SUPFAM" id="SSF54277">
    <property type="entry name" value="CAD &amp; PB1 domains"/>
    <property type="match status" value="1"/>
</dbReference>
<dbReference type="InterPro" id="IPR009060">
    <property type="entry name" value="UBA-like_sf"/>
</dbReference>
<feature type="compositionally biased region" description="Polar residues" evidence="12">
    <location>
        <begin position="195"/>
        <end position="216"/>
    </location>
</feature>
<evidence type="ECO:0000259" key="15">
    <source>
        <dbReference type="PROSITE" id="PS51745"/>
    </source>
</evidence>
<keyword evidence="10" id="KW-0968">Cytoplasmic vesicle</keyword>
<keyword evidence="8" id="KW-0653">Protein transport</keyword>
<dbReference type="SUPFAM" id="SSF46934">
    <property type="entry name" value="UBA-like"/>
    <property type="match status" value="2"/>
</dbReference>
<evidence type="ECO:0000256" key="4">
    <source>
        <dbReference type="ARBA" id="ARBA00022554"/>
    </source>
</evidence>
<dbReference type="FunFam" id="1.10.8.10:FF:000085">
    <property type="entry name" value="protein NBR1 homolog"/>
    <property type="match status" value="1"/>
</dbReference>
<keyword evidence="3" id="KW-0813">Transport</keyword>
<dbReference type="CDD" id="cd14319">
    <property type="entry name" value="UBA_NBR1"/>
    <property type="match status" value="2"/>
</dbReference>
<feature type="domain" description="ZZ-type" evidence="14">
    <location>
        <begin position="246"/>
        <end position="296"/>
    </location>
</feature>
<protein>
    <recommendedName>
        <fullName evidence="17">ZZ-type domain-containing protein</fullName>
    </recommendedName>
</protein>
<keyword evidence="7" id="KW-0862">Zinc</keyword>
<dbReference type="PANTHER" id="PTHR20930:SF0">
    <property type="entry name" value="PROTEIN ILRUN"/>
    <property type="match status" value="1"/>
</dbReference>
<dbReference type="GO" id="GO:0015031">
    <property type="term" value="P:protein transport"/>
    <property type="evidence" value="ECO:0007669"/>
    <property type="project" value="UniProtKB-KW"/>
</dbReference>
<dbReference type="SUPFAM" id="SSF57850">
    <property type="entry name" value="RING/U-box"/>
    <property type="match status" value="1"/>
</dbReference>
<dbReference type="InterPro" id="IPR043145">
    <property type="entry name" value="Znf_ZZ_sf"/>
</dbReference>
<keyword evidence="9" id="KW-0072">Autophagy</keyword>
<dbReference type="Gene3D" id="3.10.20.90">
    <property type="entry name" value="Phosphatidylinositol 3-kinase Catalytic Subunit, Chain A, domain 1"/>
    <property type="match status" value="1"/>
</dbReference>
<name>A0A0D6QZQ1_ARACU</name>
<keyword evidence="6 11" id="KW-0863">Zinc-finger</keyword>
<dbReference type="Gene3D" id="3.30.60.90">
    <property type="match status" value="1"/>
</dbReference>
<dbReference type="InterPro" id="IPR032350">
    <property type="entry name" value="Nbr1_FW"/>
</dbReference>
<dbReference type="PROSITE" id="PS50135">
    <property type="entry name" value="ZF_ZZ_2"/>
    <property type="match status" value="1"/>
</dbReference>
<evidence type="ECO:0000259" key="14">
    <source>
        <dbReference type="PROSITE" id="PS50135"/>
    </source>
</evidence>
<dbReference type="PROSITE" id="PS51745">
    <property type="entry name" value="PB1"/>
    <property type="match status" value="1"/>
</dbReference>
<dbReference type="SMART" id="SM00165">
    <property type="entry name" value="UBA"/>
    <property type="match status" value="2"/>
</dbReference>
<keyword evidence="5" id="KW-0479">Metal-binding</keyword>
<dbReference type="GO" id="GO:0031410">
    <property type="term" value="C:cytoplasmic vesicle"/>
    <property type="evidence" value="ECO:0007669"/>
    <property type="project" value="UniProtKB-KW"/>
</dbReference>
<dbReference type="Pfam" id="PF16158">
    <property type="entry name" value="N_BRCA1_IG"/>
    <property type="match status" value="1"/>
</dbReference>
<dbReference type="PROSITE" id="PS50030">
    <property type="entry name" value="UBA"/>
    <property type="match status" value="1"/>
</dbReference>
<dbReference type="Gene3D" id="2.60.40.10">
    <property type="entry name" value="Immunoglobulins"/>
    <property type="match status" value="1"/>
</dbReference>
<dbReference type="InterPro" id="IPR013783">
    <property type="entry name" value="Ig-like_fold"/>
</dbReference>
<proteinExistence type="predicted"/>
<dbReference type="InterPro" id="IPR000433">
    <property type="entry name" value="Znf_ZZ"/>
</dbReference>
<evidence type="ECO:0000256" key="2">
    <source>
        <dbReference type="ARBA" id="ARBA00004419"/>
    </source>
</evidence>
<dbReference type="PANTHER" id="PTHR20930">
    <property type="entry name" value="OVARIAN CARCINOMA ANTIGEN CA125-RELATED"/>
    <property type="match status" value="1"/>
</dbReference>
<dbReference type="SMART" id="SM00666">
    <property type="entry name" value="PB1"/>
    <property type="match status" value="1"/>
</dbReference>
<keyword evidence="4" id="KW-0926">Vacuole</keyword>
<dbReference type="GO" id="GO:0008270">
    <property type="term" value="F:zinc ion binding"/>
    <property type="evidence" value="ECO:0007669"/>
    <property type="project" value="UniProtKB-KW"/>
</dbReference>
<feature type="region of interest" description="Disordered" evidence="12">
    <location>
        <begin position="91"/>
        <end position="113"/>
    </location>
</feature>
<organism evidence="16">
    <name type="scientific">Araucaria cunninghamii</name>
    <name type="common">Hoop pine</name>
    <name type="synonym">Moreton Bay pine</name>
    <dbReference type="NCBI Taxonomy" id="56994"/>
    <lineage>
        <taxon>Eukaryota</taxon>
        <taxon>Viridiplantae</taxon>
        <taxon>Streptophyta</taxon>
        <taxon>Embryophyta</taxon>
        <taxon>Tracheophyta</taxon>
        <taxon>Spermatophyta</taxon>
        <taxon>Pinopsida</taxon>
        <taxon>Pinidae</taxon>
        <taxon>Conifers II</taxon>
        <taxon>Araucariales</taxon>
        <taxon>Araucariaceae</taxon>
        <taxon>Araucaria</taxon>
    </lineage>
</organism>
<evidence type="ECO:0000259" key="13">
    <source>
        <dbReference type="PROSITE" id="PS50030"/>
    </source>
</evidence>
<evidence type="ECO:0000256" key="9">
    <source>
        <dbReference type="ARBA" id="ARBA00023006"/>
    </source>
</evidence>
<dbReference type="Pfam" id="PF00569">
    <property type="entry name" value="ZZ"/>
    <property type="match status" value="1"/>
</dbReference>
<evidence type="ECO:0000256" key="11">
    <source>
        <dbReference type="PROSITE-ProRule" id="PRU00228"/>
    </source>
</evidence>
<feature type="domain" description="UBA" evidence="13">
    <location>
        <begin position="651"/>
        <end position="692"/>
    </location>
</feature>
<dbReference type="Pfam" id="PF24932">
    <property type="entry name" value="UBA_NBR1_C"/>
    <property type="match status" value="2"/>
</dbReference>
<evidence type="ECO:0000256" key="7">
    <source>
        <dbReference type="ARBA" id="ARBA00022833"/>
    </source>
</evidence>
<accession>A0A0D6QZQ1</accession>
<dbReference type="InterPro" id="IPR053793">
    <property type="entry name" value="PB1-like"/>
</dbReference>
<feature type="region of interest" description="Disordered" evidence="12">
    <location>
        <begin position="195"/>
        <end position="227"/>
    </location>
</feature>
<feature type="domain" description="PB1" evidence="15">
    <location>
        <begin position="2"/>
        <end position="87"/>
    </location>
</feature>
<dbReference type="GO" id="GO:0006914">
    <property type="term" value="P:autophagy"/>
    <property type="evidence" value="ECO:0007669"/>
    <property type="project" value="UniProtKB-KW"/>
</dbReference>
<evidence type="ECO:0000256" key="12">
    <source>
        <dbReference type="SAM" id="MobiDB-lite"/>
    </source>
</evidence>
<dbReference type="InterPro" id="IPR015940">
    <property type="entry name" value="UBA"/>
</dbReference>
<dbReference type="AlphaFoldDB" id="A0A0D6QZQ1"/>
<dbReference type="SMART" id="SM00291">
    <property type="entry name" value="ZnF_ZZ"/>
    <property type="match status" value="1"/>
</dbReference>
<dbReference type="CDD" id="cd14947">
    <property type="entry name" value="NBR1_like"/>
    <property type="match status" value="1"/>
</dbReference>
<evidence type="ECO:0000256" key="3">
    <source>
        <dbReference type="ARBA" id="ARBA00022448"/>
    </source>
</evidence>